<organism evidence="1 2">
    <name type="scientific">Golovinomyces cichoracearum</name>
    <dbReference type="NCBI Taxonomy" id="62708"/>
    <lineage>
        <taxon>Eukaryota</taxon>
        <taxon>Fungi</taxon>
        <taxon>Dikarya</taxon>
        <taxon>Ascomycota</taxon>
        <taxon>Pezizomycotina</taxon>
        <taxon>Leotiomycetes</taxon>
        <taxon>Erysiphales</taxon>
        <taxon>Erysiphaceae</taxon>
        <taxon>Golovinomyces</taxon>
    </lineage>
</organism>
<dbReference type="EMBL" id="MCBQ01010129">
    <property type="protein sequence ID" value="RKF71471.1"/>
    <property type="molecule type" value="Genomic_DNA"/>
</dbReference>
<comment type="caution">
    <text evidence="1">The sequence shown here is derived from an EMBL/GenBank/DDBJ whole genome shotgun (WGS) entry which is preliminary data.</text>
</comment>
<dbReference type="Proteomes" id="UP000283383">
    <property type="component" value="Unassembled WGS sequence"/>
</dbReference>
<sequence>MLKLIRAHSNRIKIQFSTKRLGGIKETSLRLLSPLGTKERAWHAKYKCTGIYHCEFTHPDILCTCTEYDRPTIETINRLRKRAGRQSQPKTIPELLRQHTEAFFNAFIHLWQREPCQDPNTLAYTCLDQRPCVSIMNGIEWLSCSARTEDEHWHRAMSIRPDYARIEIKYLRFLTRNYGRMTAKRDCTYAGNTNH</sequence>
<accession>A0A420IAD1</accession>
<dbReference type="AlphaFoldDB" id="A0A420IAD1"/>
<reference evidence="1 2" key="1">
    <citation type="journal article" date="2018" name="BMC Genomics">
        <title>Comparative genome analyses reveal sequence features reflecting distinct modes of host-adaptation between dicot and monocot powdery mildew.</title>
        <authorList>
            <person name="Wu Y."/>
            <person name="Ma X."/>
            <person name="Pan Z."/>
            <person name="Kale S.D."/>
            <person name="Song Y."/>
            <person name="King H."/>
            <person name="Zhang Q."/>
            <person name="Presley C."/>
            <person name="Deng X."/>
            <person name="Wei C.I."/>
            <person name="Xiao S."/>
        </authorList>
    </citation>
    <scope>NUCLEOTIDE SEQUENCE [LARGE SCALE GENOMIC DNA]</scope>
    <source>
        <strain evidence="1">UMSG3</strain>
    </source>
</reference>
<gene>
    <name evidence="1" type="ORF">GcM3_101021</name>
</gene>
<evidence type="ECO:0000313" key="1">
    <source>
        <dbReference type="EMBL" id="RKF71471.1"/>
    </source>
</evidence>
<evidence type="ECO:0000313" key="2">
    <source>
        <dbReference type="Proteomes" id="UP000283383"/>
    </source>
</evidence>
<keyword evidence="2" id="KW-1185">Reference proteome</keyword>
<proteinExistence type="predicted"/>
<name>A0A420IAD1_9PEZI</name>
<protein>
    <submittedName>
        <fullName evidence="1">Uncharacterized protein</fullName>
    </submittedName>
</protein>